<sequence>MMGHRRDASKTSCARFRRMSLKLWGSGFRQKSVTQMFLGTIGEVHYVPVRSSNLDGPLEPGYSVCYLVTKQ</sequence>
<comment type="caution">
    <text evidence="1">The sequence shown here is derived from an EMBL/GenBank/DDBJ whole genome shotgun (WGS) entry which is preliminary data.</text>
</comment>
<gene>
    <name evidence="1" type="ORF">Poly41_00260</name>
</gene>
<dbReference type="AlphaFoldDB" id="A0A5C6DZU5"/>
<name>A0A5C6DZU5_9BACT</name>
<reference evidence="1 2" key="1">
    <citation type="submission" date="2019-02" db="EMBL/GenBank/DDBJ databases">
        <title>Deep-cultivation of Planctomycetes and their phenomic and genomic characterization uncovers novel biology.</title>
        <authorList>
            <person name="Wiegand S."/>
            <person name="Jogler M."/>
            <person name="Boedeker C."/>
            <person name="Pinto D."/>
            <person name="Vollmers J."/>
            <person name="Rivas-Marin E."/>
            <person name="Kohn T."/>
            <person name="Peeters S.H."/>
            <person name="Heuer A."/>
            <person name="Rast P."/>
            <person name="Oberbeckmann S."/>
            <person name="Bunk B."/>
            <person name="Jeske O."/>
            <person name="Meyerdierks A."/>
            <person name="Storesund J.E."/>
            <person name="Kallscheuer N."/>
            <person name="Luecker S."/>
            <person name="Lage O.M."/>
            <person name="Pohl T."/>
            <person name="Merkel B.J."/>
            <person name="Hornburger P."/>
            <person name="Mueller R.-W."/>
            <person name="Bruemmer F."/>
            <person name="Labrenz M."/>
            <person name="Spormann A.M."/>
            <person name="Op Den Camp H."/>
            <person name="Overmann J."/>
            <person name="Amann R."/>
            <person name="Jetten M.S.M."/>
            <person name="Mascher T."/>
            <person name="Medema M.H."/>
            <person name="Devos D.P."/>
            <person name="Kaster A.-K."/>
            <person name="Ovreas L."/>
            <person name="Rohde M."/>
            <person name="Galperin M.Y."/>
            <person name="Jogler C."/>
        </authorList>
    </citation>
    <scope>NUCLEOTIDE SEQUENCE [LARGE SCALE GENOMIC DNA]</scope>
    <source>
        <strain evidence="1 2">Poly41</strain>
    </source>
</reference>
<keyword evidence="2" id="KW-1185">Reference proteome</keyword>
<accession>A0A5C6DZU5</accession>
<evidence type="ECO:0000313" key="1">
    <source>
        <dbReference type="EMBL" id="TWU41734.1"/>
    </source>
</evidence>
<protein>
    <submittedName>
        <fullName evidence="1">Uncharacterized protein</fullName>
    </submittedName>
</protein>
<evidence type="ECO:0000313" key="2">
    <source>
        <dbReference type="Proteomes" id="UP000319143"/>
    </source>
</evidence>
<proteinExistence type="predicted"/>
<organism evidence="1 2">
    <name type="scientific">Novipirellula artificiosorum</name>
    <dbReference type="NCBI Taxonomy" id="2528016"/>
    <lineage>
        <taxon>Bacteria</taxon>
        <taxon>Pseudomonadati</taxon>
        <taxon>Planctomycetota</taxon>
        <taxon>Planctomycetia</taxon>
        <taxon>Pirellulales</taxon>
        <taxon>Pirellulaceae</taxon>
        <taxon>Novipirellula</taxon>
    </lineage>
</organism>
<dbReference type="Proteomes" id="UP000319143">
    <property type="component" value="Unassembled WGS sequence"/>
</dbReference>
<dbReference type="EMBL" id="SJPV01000001">
    <property type="protein sequence ID" value="TWU41734.1"/>
    <property type="molecule type" value="Genomic_DNA"/>
</dbReference>